<dbReference type="Proteomes" id="UP001595824">
    <property type="component" value="Unassembled WGS sequence"/>
</dbReference>
<dbReference type="CDD" id="cd11030">
    <property type="entry name" value="CYP105-like"/>
    <property type="match status" value="1"/>
</dbReference>
<keyword evidence="2 3" id="KW-0560">Oxidoreductase</keyword>
<dbReference type="Gene3D" id="1.10.630.10">
    <property type="entry name" value="Cytochrome P450"/>
    <property type="match status" value="1"/>
</dbReference>
<reference evidence="4" key="1">
    <citation type="journal article" date="2019" name="Int. J. Syst. Evol. Microbiol.">
        <title>The Global Catalogue of Microorganisms (GCM) 10K type strain sequencing project: providing services to taxonomists for standard genome sequencing and annotation.</title>
        <authorList>
            <consortium name="The Broad Institute Genomics Platform"/>
            <consortium name="The Broad Institute Genome Sequencing Center for Infectious Disease"/>
            <person name="Wu L."/>
            <person name="Ma J."/>
        </authorList>
    </citation>
    <scope>NUCLEOTIDE SEQUENCE [LARGE SCALE GENOMIC DNA]</scope>
    <source>
        <strain evidence="4">PCU 347</strain>
    </source>
</reference>
<keyword evidence="2" id="KW-0408">Iron</keyword>
<comment type="similarity">
    <text evidence="1 2">Belongs to the cytochrome P450 family.</text>
</comment>
<dbReference type="InterPro" id="IPR002397">
    <property type="entry name" value="Cyt_P450_B"/>
</dbReference>
<comment type="caution">
    <text evidence="3">The sequence shown here is derived from an EMBL/GenBank/DDBJ whole genome shotgun (WGS) entry which is preliminary data.</text>
</comment>
<keyword evidence="4" id="KW-1185">Reference proteome</keyword>
<evidence type="ECO:0000313" key="4">
    <source>
        <dbReference type="Proteomes" id="UP001595824"/>
    </source>
</evidence>
<proteinExistence type="inferred from homology"/>
<dbReference type="GO" id="GO:0016491">
    <property type="term" value="F:oxidoreductase activity"/>
    <property type="evidence" value="ECO:0007669"/>
    <property type="project" value="UniProtKB-KW"/>
</dbReference>
<sequence>MADLANDERTETEIPSFPLVEKCPFRHTPEYARLRAEEPVSKVKLEVSGREAWVIATHDLVKQVLTSPAMSSNWRNPGYPHQVALSEEILNTLDLPLLALDPPEHTVRRRLLIPEFTVKRVNALRPRIQEFVDACIDRMLAKGGPVDLVQELAVPVPTLLFAELMGAPAEDATSFREHAEGTMTRGVDFDELDRLQMEMEKHLAALVTEKEQHPTDDLLSRIIAKNKEDGALEHHDLVAIARMLMYGGFDTAANMISLGTVTLLQHPDQLGQLKADPSLAQKAIGELLRYLSINDSASARVATEDTRLGDVTVREGEGVILLYGSANRDEAAFENPDVFDIHRDTRGHVAFGGGVHQCPGASLVKVELEIVFNTLFRRIPELRLAVPFEELPFKNDTLMYGMYECPVTW</sequence>
<dbReference type="InterPro" id="IPR001128">
    <property type="entry name" value="Cyt_P450"/>
</dbReference>
<dbReference type="InterPro" id="IPR036396">
    <property type="entry name" value="Cyt_P450_sf"/>
</dbReference>
<dbReference type="PRINTS" id="PR00359">
    <property type="entry name" value="BP450"/>
</dbReference>
<keyword evidence="2" id="KW-0503">Monooxygenase</keyword>
<dbReference type="PANTHER" id="PTHR46696">
    <property type="entry name" value="P450, PUTATIVE (EUROFUNG)-RELATED"/>
    <property type="match status" value="1"/>
</dbReference>
<name>A0ABV8TJ59_9ACTN</name>
<evidence type="ECO:0000256" key="1">
    <source>
        <dbReference type="ARBA" id="ARBA00010617"/>
    </source>
</evidence>
<protein>
    <submittedName>
        <fullName evidence="3">Cytochrome P450</fullName>
        <ecNumber evidence="3">1.14.-.-</ecNumber>
    </submittedName>
</protein>
<dbReference type="SUPFAM" id="SSF48264">
    <property type="entry name" value="Cytochrome P450"/>
    <property type="match status" value="1"/>
</dbReference>
<accession>A0ABV8TJ59</accession>
<dbReference type="EMBL" id="JBHSDP010000024">
    <property type="protein sequence ID" value="MFC4330672.1"/>
    <property type="molecule type" value="Genomic_DNA"/>
</dbReference>
<dbReference type="RefSeq" id="WP_381741665.1">
    <property type="nucleotide sequence ID" value="NZ_JBHSDP010000024.1"/>
</dbReference>
<dbReference type="InterPro" id="IPR017972">
    <property type="entry name" value="Cyt_P450_CS"/>
</dbReference>
<dbReference type="Pfam" id="PF00067">
    <property type="entry name" value="p450"/>
    <property type="match status" value="1"/>
</dbReference>
<keyword evidence="2" id="KW-0349">Heme</keyword>
<dbReference type="EC" id="1.14.-.-" evidence="3"/>
<dbReference type="PANTHER" id="PTHR46696:SF1">
    <property type="entry name" value="CYTOCHROME P450 YJIB-RELATED"/>
    <property type="match status" value="1"/>
</dbReference>
<evidence type="ECO:0000256" key="2">
    <source>
        <dbReference type="RuleBase" id="RU000461"/>
    </source>
</evidence>
<keyword evidence="2" id="KW-0479">Metal-binding</keyword>
<gene>
    <name evidence="3" type="ORF">ACFPC0_23370</name>
</gene>
<dbReference type="PROSITE" id="PS00086">
    <property type="entry name" value="CYTOCHROME_P450"/>
    <property type="match status" value="1"/>
</dbReference>
<organism evidence="3 4">
    <name type="scientific">Streptomyces andamanensis</name>
    <dbReference type="NCBI Taxonomy" id="1565035"/>
    <lineage>
        <taxon>Bacteria</taxon>
        <taxon>Bacillati</taxon>
        <taxon>Actinomycetota</taxon>
        <taxon>Actinomycetes</taxon>
        <taxon>Kitasatosporales</taxon>
        <taxon>Streptomycetaceae</taxon>
        <taxon>Streptomyces</taxon>
    </lineage>
</organism>
<evidence type="ECO:0000313" key="3">
    <source>
        <dbReference type="EMBL" id="MFC4330672.1"/>
    </source>
</evidence>